<dbReference type="Proteomes" id="UP000232323">
    <property type="component" value="Unassembled WGS sequence"/>
</dbReference>
<evidence type="ECO:0000256" key="1">
    <source>
        <dbReference type="SAM" id="MobiDB-lite"/>
    </source>
</evidence>
<feature type="region of interest" description="Disordered" evidence="1">
    <location>
        <begin position="239"/>
        <end position="264"/>
    </location>
</feature>
<feature type="region of interest" description="Disordered" evidence="1">
    <location>
        <begin position="157"/>
        <end position="225"/>
    </location>
</feature>
<feature type="compositionally biased region" description="Polar residues" evidence="1">
    <location>
        <begin position="159"/>
        <end position="169"/>
    </location>
</feature>
<evidence type="ECO:0000313" key="3">
    <source>
        <dbReference type="Proteomes" id="UP000232323"/>
    </source>
</evidence>
<organism evidence="2 3">
    <name type="scientific">Chlamydomonas eustigma</name>
    <dbReference type="NCBI Taxonomy" id="1157962"/>
    <lineage>
        <taxon>Eukaryota</taxon>
        <taxon>Viridiplantae</taxon>
        <taxon>Chlorophyta</taxon>
        <taxon>core chlorophytes</taxon>
        <taxon>Chlorophyceae</taxon>
        <taxon>CS clade</taxon>
        <taxon>Chlamydomonadales</taxon>
        <taxon>Chlamydomonadaceae</taxon>
        <taxon>Chlamydomonas</taxon>
    </lineage>
</organism>
<comment type="caution">
    <text evidence="2">The sequence shown here is derived from an EMBL/GenBank/DDBJ whole genome shotgun (WGS) entry which is preliminary data.</text>
</comment>
<sequence>MYLCKGGEPEWLRPEPEVKPKYTILSKSVASWFLEHKHVYISEATIQAATEAAETVARHHIKLPPLDFSTIDLGACRAALKAKQEAEKMVQLQMNNAPKKEEGEANPHAKSYQLLSSLGPSLETWMARISPVLPISSPTREQQAHDMPLRRTSLAGSIAASSGMPSPSRFNPALASTRAHRASSNGQPQGHGPVRCSVNGAPVRQSGLSGPPRQSMSGAPRQSMCGGTSAVQYGIDGLPTGPSRKVSESGSINERVRHSSNRQEGSINHRTLTIETFFEADGPYPFDVQRARASRLPSYQTCAGLDLDAIAAPHSREVMRCGVSLAFLQYFSAFVENSNDTSVWTTRHVVEKFVKPRTKKTVCRYCDTLPDGVAGNPRFLVSHRWDSIFSNMVKQVSTHFKGQDPERIFLFIDIFSLKQHKKEETSTDQATLTMLKDVVTNVQQTLIVLDRDGLVLRRVWVLYEAWLTLIAHPSLPRCVCVLGFGIQWSPLLQELVCTLDIMKAEASNSGDLALILKDMKEGSTGGMGAANRFPNSHTFLLKVGEGGSECQCC</sequence>
<dbReference type="EMBL" id="BEGY01000056">
    <property type="protein sequence ID" value="GAX80735.1"/>
    <property type="molecule type" value="Genomic_DNA"/>
</dbReference>
<reference evidence="2 3" key="1">
    <citation type="submission" date="2017-08" db="EMBL/GenBank/DDBJ databases">
        <title>Acidophilic green algal genome provides insights into adaptation to an acidic environment.</title>
        <authorList>
            <person name="Hirooka S."/>
            <person name="Hirose Y."/>
            <person name="Kanesaki Y."/>
            <person name="Higuchi S."/>
            <person name="Fujiwara T."/>
            <person name="Onuma R."/>
            <person name="Era A."/>
            <person name="Ohbayashi R."/>
            <person name="Uzuka A."/>
            <person name="Nozaki H."/>
            <person name="Yoshikawa H."/>
            <person name="Miyagishima S.Y."/>
        </authorList>
    </citation>
    <scope>NUCLEOTIDE SEQUENCE [LARGE SCALE GENOMIC DNA]</scope>
    <source>
        <strain evidence="2 3">NIES-2499</strain>
    </source>
</reference>
<gene>
    <name evidence="2" type="ORF">CEUSTIGMA_g8170.t1</name>
</gene>
<proteinExistence type="predicted"/>
<keyword evidence="3" id="KW-1185">Reference proteome</keyword>
<dbReference type="OrthoDB" id="419222at2759"/>
<feature type="compositionally biased region" description="Polar residues" evidence="1">
    <location>
        <begin position="206"/>
        <end position="217"/>
    </location>
</feature>
<protein>
    <submittedName>
        <fullName evidence="2">Uncharacterized protein</fullName>
    </submittedName>
</protein>
<dbReference type="AlphaFoldDB" id="A0A250XCB5"/>
<accession>A0A250XCB5</accession>
<evidence type="ECO:0000313" key="2">
    <source>
        <dbReference type="EMBL" id="GAX80735.1"/>
    </source>
</evidence>
<name>A0A250XCB5_9CHLO</name>